<dbReference type="GO" id="GO:0005737">
    <property type="term" value="C:cytoplasm"/>
    <property type="evidence" value="ECO:0007669"/>
    <property type="project" value="TreeGrafter"/>
</dbReference>
<protein>
    <submittedName>
        <fullName evidence="2">Nucleoside-diphosphate-sugar epimerase</fullName>
    </submittedName>
</protein>
<comment type="caution">
    <text evidence="2">The sequence shown here is derived from an EMBL/GenBank/DDBJ whole genome shotgun (WGS) entry which is preliminary data.</text>
</comment>
<keyword evidence="3" id="KW-1185">Reference proteome</keyword>
<dbReference type="SUPFAM" id="SSF51735">
    <property type="entry name" value="NAD(P)-binding Rossmann-fold domains"/>
    <property type="match status" value="1"/>
</dbReference>
<dbReference type="Pfam" id="PF01370">
    <property type="entry name" value="Epimerase"/>
    <property type="match status" value="1"/>
</dbReference>
<reference evidence="2 3" key="1">
    <citation type="submission" date="2018-10" db="EMBL/GenBank/DDBJ databases">
        <title>Sequencing the genomes of 1000 actinobacteria strains.</title>
        <authorList>
            <person name="Klenk H.-P."/>
        </authorList>
    </citation>
    <scope>NUCLEOTIDE SEQUENCE [LARGE SCALE GENOMIC DNA]</scope>
    <source>
        <strain evidence="2 3">DSM 43800</strain>
    </source>
</reference>
<evidence type="ECO:0000313" key="3">
    <source>
        <dbReference type="Proteomes" id="UP000282084"/>
    </source>
</evidence>
<dbReference type="PANTHER" id="PTHR48079:SF6">
    <property type="entry name" value="NAD(P)-BINDING DOMAIN-CONTAINING PROTEIN-RELATED"/>
    <property type="match status" value="1"/>
</dbReference>
<dbReference type="OrthoDB" id="9787292at2"/>
<accession>A0A495W3N6</accession>
<dbReference type="InterPro" id="IPR036291">
    <property type="entry name" value="NAD(P)-bd_dom_sf"/>
</dbReference>
<gene>
    <name evidence="2" type="ORF">C8E97_4395</name>
</gene>
<dbReference type="EMBL" id="RBXO01000001">
    <property type="protein sequence ID" value="RKT55710.1"/>
    <property type="molecule type" value="Genomic_DNA"/>
</dbReference>
<sequence>MRVFAIGATGVLGRELVPRLVARGHQVAVMSPGGRQAALPPGVDRVRGSLLDPDAGELLAARVRGFDVVVNTATAIPRDFAAKDAWAENSRVRVEGTRVVAGAVSAAGVPALVQLSVTMAYPDGGERLLRETEPLDACAARAAIAAPVADLEATVRALPVERVAWTVLRAARFVGPGTVQDRQRADLRAGTVRVAGNGREFVSMVHVADFADAVVAAVERPARGLVLNVSDEPVRNGAYLARLAALDGVPGPVLSPGLRADAVSHRVCSAAARQALGWRPVRGIWPSDGAAARGIFCSGR</sequence>
<dbReference type="Proteomes" id="UP000282084">
    <property type="component" value="Unassembled WGS sequence"/>
</dbReference>
<dbReference type="InterPro" id="IPR001509">
    <property type="entry name" value="Epimerase_deHydtase"/>
</dbReference>
<name>A0A495W3N6_9PSEU</name>
<dbReference type="Gene3D" id="3.40.50.720">
    <property type="entry name" value="NAD(P)-binding Rossmann-like Domain"/>
    <property type="match status" value="1"/>
</dbReference>
<dbReference type="InterPro" id="IPR051783">
    <property type="entry name" value="NAD(P)-dependent_oxidoreduct"/>
</dbReference>
<dbReference type="GO" id="GO:0004029">
    <property type="term" value="F:aldehyde dehydrogenase (NAD+) activity"/>
    <property type="evidence" value="ECO:0007669"/>
    <property type="project" value="TreeGrafter"/>
</dbReference>
<dbReference type="RefSeq" id="WP_121007377.1">
    <property type="nucleotide sequence ID" value="NZ_RBXO01000001.1"/>
</dbReference>
<evidence type="ECO:0000259" key="1">
    <source>
        <dbReference type="Pfam" id="PF01370"/>
    </source>
</evidence>
<organism evidence="2 3">
    <name type="scientific">Saccharothrix australiensis</name>
    <dbReference type="NCBI Taxonomy" id="2072"/>
    <lineage>
        <taxon>Bacteria</taxon>
        <taxon>Bacillati</taxon>
        <taxon>Actinomycetota</taxon>
        <taxon>Actinomycetes</taxon>
        <taxon>Pseudonocardiales</taxon>
        <taxon>Pseudonocardiaceae</taxon>
        <taxon>Saccharothrix</taxon>
    </lineage>
</organism>
<dbReference type="AlphaFoldDB" id="A0A495W3N6"/>
<proteinExistence type="predicted"/>
<dbReference type="PANTHER" id="PTHR48079">
    <property type="entry name" value="PROTEIN YEEZ"/>
    <property type="match status" value="1"/>
</dbReference>
<feature type="domain" description="NAD-dependent epimerase/dehydratase" evidence="1">
    <location>
        <begin position="6"/>
        <end position="225"/>
    </location>
</feature>
<evidence type="ECO:0000313" key="2">
    <source>
        <dbReference type="EMBL" id="RKT55710.1"/>
    </source>
</evidence>